<evidence type="ECO:0000256" key="1">
    <source>
        <dbReference type="SAM" id="MobiDB-lite"/>
    </source>
</evidence>
<dbReference type="AlphaFoldDB" id="A0A2M7V996"/>
<reference evidence="3" key="1">
    <citation type="submission" date="2017-09" db="EMBL/GenBank/DDBJ databases">
        <title>Depth-based differentiation of microbial function through sediment-hosted aquifers and enrichment of novel symbionts in the deep terrestrial subsurface.</title>
        <authorList>
            <person name="Probst A.J."/>
            <person name="Ladd B."/>
            <person name="Jarett J.K."/>
            <person name="Geller-Mcgrath D.E."/>
            <person name="Sieber C.M.K."/>
            <person name="Emerson J.B."/>
            <person name="Anantharaman K."/>
            <person name="Thomas B.C."/>
            <person name="Malmstrom R."/>
            <person name="Stieglmeier M."/>
            <person name="Klingl A."/>
            <person name="Woyke T."/>
            <person name="Ryan C.M."/>
            <person name="Banfield J.F."/>
        </authorList>
    </citation>
    <scope>NUCLEOTIDE SEQUENCE [LARGE SCALE GENOMIC DNA]</scope>
</reference>
<dbReference type="Proteomes" id="UP000228568">
    <property type="component" value="Unassembled WGS sequence"/>
</dbReference>
<proteinExistence type="predicted"/>
<organism evidence="2 3">
    <name type="scientific">Candidatus Magasanikbacteria bacterium CG_4_10_14_0_2_um_filter_37_12</name>
    <dbReference type="NCBI Taxonomy" id="1974637"/>
    <lineage>
        <taxon>Bacteria</taxon>
        <taxon>Candidatus Magasanikiibacteriota</taxon>
    </lineage>
</organism>
<sequence>MSAKLERLIRLAKKTGDTLIIHDKDNTRDMVLMDVDQYEMMVDNDTIFGHGEDCGRQNLYEMSEGEMLDKINRDISIWRSQKDLDDEWSRNEHLDKYMAEHPLPDPFEEDFVHHTDWHDAGSILGDRYKGLSDFEVEDEDDDELEDGIHFDTPNDEFQVEDVSVFDNDVDFGEMNLESNNELQSIPFSLPDSETDDWEEEHLPGEEPIFFEEPIR</sequence>
<feature type="region of interest" description="Disordered" evidence="1">
    <location>
        <begin position="181"/>
        <end position="215"/>
    </location>
</feature>
<accession>A0A2M7V996</accession>
<dbReference type="EMBL" id="PFPK01000012">
    <property type="protein sequence ID" value="PIZ95409.1"/>
    <property type="molecule type" value="Genomic_DNA"/>
</dbReference>
<name>A0A2M7V996_9BACT</name>
<evidence type="ECO:0000313" key="2">
    <source>
        <dbReference type="EMBL" id="PIZ95409.1"/>
    </source>
</evidence>
<gene>
    <name evidence="2" type="ORF">COX81_00890</name>
</gene>
<feature type="compositionally biased region" description="Low complexity" evidence="1">
    <location>
        <begin position="205"/>
        <end position="215"/>
    </location>
</feature>
<evidence type="ECO:0000313" key="3">
    <source>
        <dbReference type="Proteomes" id="UP000228568"/>
    </source>
</evidence>
<protein>
    <submittedName>
        <fullName evidence="2">Uncharacterized protein</fullName>
    </submittedName>
</protein>
<comment type="caution">
    <text evidence="2">The sequence shown here is derived from an EMBL/GenBank/DDBJ whole genome shotgun (WGS) entry which is preliminary data.</text>
</comment>